<dbReference type="EMBL" id="CP016428">
    <property type="protein sequence ID" value="ANW03203.1"/>
    <property type="molecule type" value="Genomic_DNA"/>
</dbReference>
<accession>A0A1B1UKF4</accession>
<organism evidence="2 3">
    <name type="scientific">Bradyrhizobium icense</name>
    <dbReference type="NCBI Taxonomy" id="1274631"/>
    <lineage>
        <taxon>Bacteria</taxon>
        <taxon>Pseudomonadati</taxon>
        <taxon>Pseudomonadota</taxon>
        <taxon>Alphaproteobacteria</taxon>
        <taxon>Hyphomicrobiales</taxon>
        <taxon>Nitrobacteraceae</taxon>
        <taxon>Bradyrhizobium</taxon>
    </lineage>
</organism>
<name>A0A1B1UKF4_9BRAD</name>
<dbReference type="AlphaFoldDB" id="A0A1B1UKF4"/>
<dbReference type="InterPro" id="IPR043773">
    <property type="entry name" value="JetA"/>
</dbReference>
<feature type="region of interest" description="Disordered" evidence="1">
    <location>
        <begin position="370"/>
        <end position="395"/>
    </location>
</feature>
<proteinExistence type="predicted"/>
<sequence>MSLFRHLHDEAFLVFSRDHKHLYAACLLDLHERFFTGAPAFPTPRQVVHAIYDVMRANPSLWNEGDNFGGLPDVISAGRRRIRKADLAFASEKGDKALGLARQLYSRLVDWGWLEEEEYGLRVTVDMAMGPLLVIQRLASLNKDLSQRFGGLIVQIRLNLEAVEKLTPEVTDRKQREAALAVREARNQADQFTKSLRAILADLKRIRRTVMESKTIGTRLEAFFEEFVDQLLLKDFESILTVNHPYRFRDAIVDLARRISYTPDTMQVLAEEYAAASMASDVEDGHTAAADDLLAIENIFEQIGEMFERIETFRRQLEARVRNTIKYAERGAQGLVGRAGDLVRRLDALLRDGRHDQATVEWSVEPLASPWSEHHQASTRQPRRPVEARELPAPPSDPLYELRKQLRLEYIARIAPRPEDVRKFLEGQVPPFGTKEARFVEIETVDDFLAFDSARRYALTGEVPPQVAGSFDLQPSPDTPPHDSEWLRCANFVIRRGGLRKGVAHA</sequence>
<keyword evidence="3" id="KW-1185">Reference proteome</keyword>
<dbReference type="OrthoDB" id="8038184at2"/>
<dbReference type="Proteomes" id="UP000092839">
    <property type="component" value="Chromosome"/>
</dbReference>
<protein>
    <submittedName>
        <fullName evidence="2">Uncharacterized protein</fullName>
    </submittedName>
</protein>
<evidence type="ECO:0000313" key="3">
    <source>
        <dbReference type="Proteomes" id="UP000092839"/>
    </source>
</evidence>
<reference evidence="2 3" key="1">
    <citation type="submission" date="2016-07" db="EMBL/GenBank/DDBJ databases">
        <title>Complete genome sequence of Bradyrhizobium icense LMTR 13T, a potential inoculant strain isolated from lima bean (Phaseolus lunatus) in Peru.</title>
        <authorList>
            <person name="Ormeno-Orrillo E."/>
            <person name="Duran D."/>
            <person name="Rogel M.A."/>
            <person name="Rey L."/>
            <person name="Imperial J."/>
            <person name="Ruiz-Argueso T."/>
            <person name="Martinez-Romero E."/>
        </authorList>
    </citation>
    <scope>NUCLEOTIDE SEQUENCE [LARGE SCALE GENOMIC DNA]</scope>
    <source>
        <strain evidence="2 3">LMTR 13</strain>
    </source>
</reference>
<dbReference type="RefSeq" id="WP_065730388.1">
    <property type="nucleotide sequence ID" value="NZ_CP016428.1"/>
</dbReference>
<dbReference type="STRING" id="1274631.LMTR13_26765"/>
<evidence type="ECO:0000313" key="2">
    <source>
        <dbReference type="EMBL" id="ANW03203.1"/>
    </source>
</evidence>
<evidence type="ECO:0000256" key="1">
    <source>
        <dbReference type="SAM" id="MobiDB-lite"/>
    </source>
</evidence>
<dbReference type="Pfam" id="PF18982">
    <property type="entry name" value="JetA"/>
    <property type="match status" value="1"/>
</dbReference>
<dbReference type="KEGG" id="bic:LMTR13_26765"/>
<gene>
    <name evidence="2" type="ORF">LMTR13_26765</name>
</gene>